<dbReference type="Gramene" id="Mp2g13240.1">
    <property type="protein sequence ID" value="Mp2g13240.1.cds1"/>
    <property type="gene ID" value="Mp2g13240"/>
</dbReference>
<proteinExistence type="predicted"/>
<organism evidence="1 2">
    <name type="scientific">Marchantia polymorpha</name>
    <name type="common">Common liverwort</name>
    <name type="synonym">Marchantia aquatica</name>
    <dbReference type="NCBI Taxonomy" id="3197"/>
    <lineage>
        <taxon>Eukaryota</taxon>
        <taxon>Viridiplantae</taxon>
        <taxon>Streptophyta</taxon>
        <taxon>Embryophyta</taxon>
        <taxon>Marchantiophyta</taxon>
        <taxon>Marchantiopsida</taxon>
        <taxon>Marchantiidae</taxon>
        <taxon>Marchantiales</taxon>
        <taxon>Marchantiaceae</taxon>
        <taxon>Marchantia</taxon>
    </lineage>
</organism>
<evidence type="ECO:0000313" key="2">
    <source>
        <dbReference type="Proteomes" id="UP000244005"/>
    </source>
</evidence>
<evidence type="ECO:0000313" key="1">
    <source>
        <dbReference type="EMBL" id="PTQ43165.1"/>
    </source>
</evidence>
<name>A0A2R6XAM7_MARPO</name>
<sequence>MARDELRITWVWSWRITDLGFLSDLVYGVSRFSTEGSIYYMLGSKDECASDPDLAHLFKETICPVGPARLFSARAEMPFQNIASKKRGEKLANFTVELPEHLGEKIVSRLQAPV</sequence>
<dbReference type="AlphaFoldDB" id="A0A2R6XAM7"/>
<dbReference type="Proteomes" id="UP000244005">
    <property type="component" value="Unassembled WGS sequence"/>
</dbReference>
<keyword evidence="2" id="KW-1185">Reference proteome</keyword>
<dbReference type="EMBL" id="KZ772698">
    <property type="protein sequence ID" value="PTQ43165.1"/>
    <property type="molecule type" value="Genomic_DNA"/>
</dbReference>
<accession>A0A2R6XAM7</accession>
<protein>
    <submittedName>
        <fullName evidence="1">Uncharacterized protein</fullName>
    </submittedName>
</protein>
<gene>
    <name evidence="1" type="ORF">MARPO_0026s0048</name>
</gene>
<reference evidence="2" key="1">
    <citation type="journal article" date="2017" name="Cell">
        <title>Insights into land plant evolution garnered from the Marchantia polymorpha genome.</title>
        <authorList>
            <person name="Bowman J.L."/>
            <person name="Kohchi T."/>
            <person name="Yamato K.T."/>
            <person name="Jenkins J."/>
            <person name="Shu S."/>
            <person name="Ishizaki K."/>
            <person name="Yamaoka S."/>
            <person name="Nishihama R."/>
            <person name="Nakamura Y."/>
            <person name="Berger F."/>
            <person name="Adam C."/>
            <person name="Aki S.S."/>
            <person name="Althoff F."/>
            <person name="Araki T."/>
            <person name="Arteaga-Vazquez M.A."/>
            <person name="Balasubrmanian S."/>
            <person name="Barry K."/>
            <person name="Bauer D."/>
            <person name="Boehm C.R."/>
            <person name="Briginshaw L."/>
            <person name="Caballero-Perez J."/>
            <person name="Catarino B."/>
            <person name="Chen F."/>
            <person name="Chiyoda S."/>
            <person name="Chovatia M."/>
            <person name="Davies K.M."/>
            <person name="Delmans M."/>
            <person name="Demura T."/>
            <person name="Dierschke T."/>
            <person name="Dolan L."/>
            <person name="Dorantes-Acosta A.E."/>
            <person name="Eklund D.M."/>
            <person name="Florent S.N."/>
            <person name="Flores-Sandoval E."/>
            <person name="Fujiyama A."/>
            <person name="Fukuzawa H."/>
            <person name="Galik B."/>
            <person name="Grimanelli D."/>
            <person name="Grimwood J."/>
            <person name="Grossniklaus U."/>
            <person name="Hamada T."/>
            <person name="Haseloff J."/>
            <person name="Hetherington A.J."/>
            <person name="Higo A."/>
            <person name="Hirakawa Y."/>
            <person name="Hundley H.N."/>
            <person name="Ikeda Y."/>
            <person name="Inoue K."/>
            <person name="Inoue S.I."/>
            <person name="Ishida S."/>
            <person name="Jia Q."/>
            <person name="Kakita M."/>
            <person name="Kanazawa T."/>
            <person name="Kawai Y."/>
            <person name="Kawashima T."/>
            <person name="Kennedy M."/>
            <person name="Kinose K."/>
            <person name="Kinoshita T."/>
            <person name="Kohara Y."/>
            <person name="Koide E."/>
            <person name="Komatsu K."/>
            <person name="Kopischke S."/>
            <person name="Kubo M."/>
            <person name="Kyozuka J."/>
            <person name="Lagercrantz U."/>
            <person name="Lin S.S."/>
            <person name="Lindquist E."/>
            <person name="Lipzen A.M."/>
            <person name="Lu C.W."/>
            <person name="De Luna E."/>
            <person name="Martienssen R.A."/>
            <person name="Minamino N."/>
            <person name="Mizutani M."/>
            <person name="Mizutani M."/>
            <person name="Mochizuki N."/>
            <person name="Monte I."/>
            <person name="Mosher R."/>
            <person name="Nagasaki H."/>
            <person name="Nakagami H."/>
            <person name="Naramoto S."/>
            <person name="Nishitani K."/>
            <person name="Ohtani M."/>
            <person name="Okamoto T."/>
            <person name="Okumura M."/>
            <person name="Phillips J."/>
            <person name="Pollak B."/>
            <person name="Reinders A."/>
            <person name="Rovekamp M."/>
            <person name="Sano R."/>
            <person name="Sawa S."/>
            <person name="Schmid M.W."/>
            <person name="Shirakawa M."/>
            <person name="Solano R."/>
            <person name="Spunde A."/>
            <person name="Suetsugu N."/>
            <person name="Sugano S."/>
            <person name="Sugiyama A."/>
            <person name="Sun R."/>
            <person name="Suzuki Y."/>
            <person name="Takenaka M."/>
            <person name="Takezawa D."/>
            <person name="Tomogane H."/>
            <person name="Tsuzuki M."/>
            <person name="Ueda T."/>
            <person name="Umeda M."/>
            <person name="Ward J.M."/>
            <person name="Watanabe Y."/>
            <person name="Yazaki K."/>
            <person name="Yokoyama R."/>
            <person name="Yoshitake Y."/>
            <person name="Yotsui I."/>
            <person name="Zachgo S."/>
            <person name="Schmutz J."/>
        </authorList>
    </citation>
    <scope>NUCLEOTIDE SEQUENCE [LARGE SCALE GENOMIC DNA]</scope>
    <source>
        <strain evidence="2">Tak-1</strain>
    </source>
</reference>